<dbReference type="InterPro" id="IPR016162">
    <property type="entry name" value="Ald_DH_N"/>
</dbReference>
<feature type="compositionally biased region" description="Low complexity" evidence="2">
    <location>
        <begin position="188"/>
        <end position="197"/>
    </location>
</feature>
<feature type="region of interest" description="Disordered" evidence="2">
    <location>
        <begin position="1"/>
        <end position="33"/>
    </location>
</feature>
<reference evidence="4" key="1">
    <citation type="submission" date="2020-02" db="EMBL/GenBank/DDBJ databases">
        <authorList>
            <person name="Meier V. D."/>
        </authorList>
    </citation>
    <scope>NUCLEOTIDE SEQUENCE</scope>
    <source>
        <strain evidence="4">AVDCRST_MAG54</strain>
    </source>
</reference>
<keyword evidence="1 4" id="KW-0560">Oxidoreductase</keyword>
<feature type="region of interest" description="Disordered" evidence="2">
    <location>
        <begin position="171"/>
        <end position="226"/>
    </location>
</feature>
<dbReference type="Pfam" id="PF00171">
    <property type="entry name" value="Aldedh"/>
    <property type="match status" value="1"/>
</dbReference>
<dbReference type="SUPFAM" id="SSF53720">
    <property type="entry name" value="ALDH-like"/>
    <property type="match status" value="1"/>
</dbReference>
<dbReference type="AlphaFoldDB" id="A0A6J4H333"/>
<feature type="domain" description="Aldehyde dehydrogenase" evidence="3">
    <location>
        <begin position="22"/>
        <end position="166"/>
    </location>
</feature>
<dbReference type="PANTHER" id="PTHR11699">
    <property type="entry name" value="ALDEHYDE DEHYDROGENASE-RELATED"/>
    <property type="match status" value="1"/>
</dbReference>
<sequence>MTATLAHGAAAEHRIGGQRVPSRHEPIPVEDPSTATTVAHVARGDARDVDRAVSAARAAARRTRSTTPAERGRLLRSLAAALRADLEGFARLETLDTGKPLSLARSEIAGCVAYLDYYAGAADKLHGETIPLGPGSLAYTVREPVGVTAHIVPWNAPLSMLCRSVARPWPPGTPRWSSPRSRHRSRRCASPTSSRGSATRRGRSTSSPVSGPRPAPRSPPTRASGR</sequence>
<evidence type="ECO:0000256" key="1">
    <source>
        <dbReference type="ARBA" id="ARBA00023002"/>
    </source>
</evidence>
<organism evidence="4">
    <name type="scientific">uncultured Actinomycetospora sp</name>
    <dbReference type="NCBI Taxonomy" id="1135996"/>
    <lineage>
        <taxon>Bacteria</taxon>
        <taxon>Bacillati</taxon>
        <taxon>Actinomycetota</taxon>
        <taxon>Actinomycetes</taxon>
        <taxon>Pseudonocardiales</taxon>
        <taxon>Pseudonocardiaceae</taxon>
        <taxon>Actinomycetospora</taxon>
        <taxon>environmental samples</taxon>
    </lineage>
</organism>
<dbReference type="GO" id="GO:0004029">
    <property type="term" value="F:aldehyde dehydrogenase (NAD+) activity"/>
    <property type="evidence" value="ECO:0007669"/>
    <property type="project" value="UniProtKB-EC"/>
</dbReference>
<evidence type="ECO:0000313" key="4">
    <source>
        <dbReference type="EMBL" id="CAA9213000.1"/>
    </source>
</evidence>
<gene>
    <name evidence="4" type="ORF">AVDCRST_MAG54-205</name>
</gene>
<proteinExistence type="predicted"/>
<dbReference type="InterPro" id="IPR016161">
    <property type="entry name" value="Ald_DH/histidinol_DH"/>
</dbReference>
<evidence type="ECO:0000259" key="3">
    <source>
        <dbReference type="Pfam" id="PF00171"/>
    </source>
</evidence>
<dbReference type="InterPro" id="IPR015590">
    <property type="entry name" value="Aldehyde_DH_dom"/>
</dbReference>
<dbReference type="EC" id="1.2.1.3" evidence="4"/>
<name>A0A6J4H333_9PSEU</name>
<dbReference type="Gene3D" id="3.40.605.10">
    <property type="entry name" value="Aldehyde Dehydrogenase, Chain A, domain 1"/>
    <property type="match status" value="1"/>
</dbReference>
<evidence type="ECO:0000256" key="2">
    <source>
        <dbReference type="SAM" id="MobiDB-lite"/>
    </source>
</evidence>
<accession>A0A6J4H333</accession>
<dbReference type="EMBL" id="CADCTH010000032">
    <property type="protein sequence ID" value="CAA9213000.1"/>
    <property type="molecule type" value="Genomic_DNA"/>
</dbReference>
<protein>
    <submittedName>
        <fullName evidence="4">Aldehyde dehydrogenase</fullName>
        <ecNumber evidence="4">1.2.1.3</ecNumber>
    </submittedName>
</protein>